<evidence type="ECO:0008006" key="3">
    <source>
        <dbReference type="Google" id="ProtNLM"/>
    </source>
</evidence>
<dbReference type="Gene3D" id="3.30.429.10">
    <property type="entry name" value="Macrophage Migration Inhibitory Factor"/>
    <property type="match status" value="1"/>
</dbReference>
<dbReference type="Proteomes" id="UP001589709">
    <property type="component" value="Unassembled WGS sequence"/>
</dbReference>
<sequence length="144" mass="15328">MPTITITTPELSAPARRAIAVRLTRWLTARGVVPSHVVLRFVTERPGSLYTAAMPVEALPSPGDGESIHHAGVVCQIGADRDESFRDALAAEIGAALNVGPGTAFFHLDMQPAARSHVYVAVDGRLRRADRLGGVPEQIKEPSA</sequence>
<comment type="caution">
    <text evidence="1">The sequence shown here is derived from an EMBL/GenBank/DDBJ whole genome shotgun (WGS) entry which is preliminary data.</text>
</comment>
<keyword evidence="2" id="KW-1185">Reference proteome</keyword>
<evidence type="ECO:0000313" key="2">
    <source>
        <dbReference type="Proteomes" id="UP001589709"/>
    </source>
</evidence>
<gene>
    <name evidence="1" type="ORF">ACFF45_11995</name>
</gene>
<proteinExistence type="predicted"/>
<accession>A0ABV5MZG2</accession>
<protein>
    <recommendedName>
        <fullName evidence="3">Tautomerase</fullName>
    </recommendedName>
</protein>
<dbReference type="RefSeq" id="WP_381345556.1">
    <property type="nucleotide sequence ID" value="NZ_JBHMCY010000018.1"/>
</dbReference>
<reference evidence="1 2" key="1">
    <citation type="submission" date="2024-09" db="EMBL/GenBank/DDBJ databases">
        <authorList>
            <person name="Sun Q."/>
            <person name="Mori K."/>
        </authorList>
    </citation>
    <scope>NUCLEOTIDE SEQUENCE [LARGE SCALE GENOMIC DNA]</scope>
    <source>
        <strain evidence="1 2">JCM 6917</strain>
    </source>
</reference>
<name>A0ABV5MZG2_9ACTN</name>
<dbReference type="InterPro" id="IPR014347">
    <property type="entry name" value="Tautomerase/MIF_sf"/>
</dbReference>
<organism evidence="1 2">
    <name type="scientific">Streptomyces cinereospinus</name>
    <dbReference type="NCBI Taxonomy" id="285561"/>
    <lineage>
        <taxon>Bacteria</taxon>
        <taxon>Bacillati</taxon>
        <taxon>Actinomycetota</taxon>
        <taxon>Actinomycetes</taxon>
        <taxon>Kitasatosporales</taxon>
        <taxon>Streptomycetaceae</taxon>
        <taxon>Streptomyces</taxon>
    </lineage>
</organism>
<evidence type="ECO:0000313" key="1">
    <source>
        <dbReference type="EMBL" id="MFB9463413.1"/>
    </source>
</evidence>
<dbReference type="EMBL" id="JBHMCY010000018">
    <property type="protein sequence ID" value="MFB9463413.1"/>
    <property type="molecule type" value="Genomic_DNA"/>
</dbReference>